<reference evidence="2" key="1">
    <citation type="submission" date="2021-02" db="EMBL/GenBank/DDBJ databases">
        <authorList>
            <person name="Dougan E. K."/>
            <person name="Rhodes N."/>
            <person name="Thang M."/>
            <person name="Chan C."/>
        </authorList>
    </citation>
    <scope>NUCLEOTIDE SEQUENCE</scope>
</reference>
<feature type="chain" id="PRO_5032488934" evidence="1">
    <location>
        <begin position="18"/>
        <end position="166"/>
    </location>
</feature>
<dbReference type="Proteomes" id="UP000649617">
    <property type="component" value="Unassembled WGS sequence"/>
</dbReference>
<proteinExistence type="predicted"/>
<sequence length="166" mass="18536">MKSYHGLVAWLFELCSSVQPPSLKYWDTGGGSGGEPDVDLERAETGALHQGILSGDCAVLFVANKCDLQEKGVLENFAKSKPRPNPPEKPPLIDRLLGGGSGDAFLQGYRRSPAEWQLLDKLCDFVLRGQHTEACCREGKLRFDFSTWKNFVRQVYQAKHRATPKR</sequence>
<accession>A0A812UL42</accession>
<evidence type="ECO:0000313" key="3">
    <source>
        <dbReference type="Proteomes" id="UP000649617"/>
    </source>
</evidence>
<comment type="caution">
    <text evidence="2">The sequence shown here is derived from an EMBL/GenBank/DDBJ whole genome shotgun (WGS) entry which is preliminary data.</text>
</comment>
<dbReference type="AlphaFoldDB" id="A0A812UL42"/>
<feature type="signal peptide" evidence="1">
    <location>
        <begin position="1"/>
        <end position="17"/>
    </location>
</feature>
<keyword evidence="1" id="KW-0732">Signal</keyword>
<name>A0A812UL42_SYMPI</name>
<dbReference type="OrthoDB" id="8954335at2759"/>
<evidence type="ECO:0000313" key="2">
    <source>
        <dbReference type="EMBL" id="CAE7581211.1"/>
    </source>
</evidence>
<protein>
    <submittedName>
        <fullName evidence="2">Rabl3 protein</fullName>
    </submittedName>
</protein>
<dbReference type="EMBL" id="CAJNIZ010038680">
    <property type="protein sequence ID" value="CAE7581211.1"/>
    <property type="molecule type" value="Genomic_DNA"/>
</dbReference>
<gene>
    <name evidence="2" type="primary">rabl3</name>
    <name evidence="2" type="ORF">SPIL2461_LOCUS15579</name>
</gene>
<evidence type="ECO:0000256" key="1">
    <source>
        <dbReference type="SAM" id="SignalP"/>
    </source>
</evidence>
<keyword evidence="3" id="KW-1185">Reference proteome</keyword>
<organism evidence="2 3">
    <name type="scientific">Symbiodinium pilosum</name>
    <name type="common">Dinoflagellate</name>
    <dbReference type="NCBI Taxonomy" id="2952"/>
    <lineage>
        <taxon>Eukaryota</taxon>
        <taxon>Sar</taxon>
        <taxon>Alveolata</taxon>
        <taxon>Dinophyceae</taxon>
        <taxon>Suessiales</taxon>
        <taxon>Symbiodiniaceae</taxon>
        <taxon>Symbiodinium</taxon>
    </lineage>
</organism>